<keyword evidence="3" id="KW-1185">Reference proteome</keyword>
<dbReference type="OrthoDB" id="1001388at2759"/>
<proteinExistence type="predicted"/>
<dbReference type="AlphaFoldDB" id="A0A2P5CAW0"/>
<sequence>MVQSNNLDYIFLTEIKVCPEMFEIHLRWWHFYNIVLVPAVGFAGGITFAWKSGVEFEAVVVNKNQISGIVFLDSPSTHWLLYLTYGPPYIRDKPSSGILYWKCVRGLGVSGC</sequence>
<protein>
    <submittedName>
        <fullName evidence="2">Uncharacterized protein</fullName>
    </submittedName>
</protein>
<keyword evidence="1" id="KW-1133">Transmembrane helix</keyword>
<evidence type="ECO:0000313" key="2">
    <source>
        <dbReference type="EMBL" id="PON58134.1"/>
    </source>
</evidence>
<accession>A0A2P5CAW0</accession>
<dbReference type="Proteomes" id="UP000237105">
    <property type="component" value="Unassembled WGS sequence"/>
</dbReference>
<organism evidence="2 3">
    <name type="scientific">Parasponia andersonii</name>
    <name type="common">Sponia andersonii</name>
    <dbReference type="NCBI Taxonomy" id="3476"/>
    <lineage>
        <taxon>Eukaryota</taxon>
        <taxon>Viridiplantae</taxon>
        <taxon>Streptophyta</taxon>
        <taxon>Embryophyta</taxon>
        <taxon>Tracheophyta</taxon>
        <taxon>Spermatophyta</taxon>
        <taxon>Magnoliopsida</taxon>
        <taxon>eudicotyledons</taxon>
        <taxon>Gunneridae</taxon>
        <taxon>Pentapetalae</taxon>
        <taxon>rosids</taxon>
        <taxon>fabids</taxon>
        <taxon>Rosales</taxon>
        <taxon>Cannabaceae</taxon>
        <taxon>Parasponia</taxon>
    </lineage>
</organism>
<evidence type="ECO:0000256" key="1">
    <source>
        <dbReference type="SAM" id="Phobius"/>
    </source>
</evidence>
<gene>
    <name evidence="2" type="ORF">PanWU01x14_169040</name>
</gene>
<keyword evidence="1" id="KW-0472">Membrane</keyword>
<comment type="caution">
    <text evidence="2">The sequence shown here is derived from an EMBL/GenBank/DDBJ whole genome shotgun (WGS) entry which is preliminary data.</text>
</comment>
<keyword evidence="1" id="KW-0812">Transmembrane</keyword>
<reference evidence="3" key="1">
    <citation type="submission" date="2016-06" db="EMBL/GenBank/DDBJ databases">
        <title>Parallel loss of symbiosis genes in relatives of nitrogen-fixing non-legume Parasponia.</title>
        <authorList>
            <person name="Van Velzen R."/>
            <person name="Holmer R."/>
            <person name="Bu F."/>
            <person name="Rutten L."/>
            <person name="Van Zeijl A."/>
            <person name="Liu W."/>
            <person name="Santuari L."/>
            <person name="Cao Q."/>
            <person name="Sharma T."/>
            <person name="Shen D."/>
            <person name="Roswanjaya Y."/>
            <person name="Wardhani T."/>
            <person name="Kalhor M.S."/>
            <person name="Jansen J."/>
            <person name="Van den Hoogen J."/>
            <person name="Gungor B."/>
            <person name="Hartog M."/>
            <person name="Hontelez J."/>
            <person name="Verver J."/>
            <person name="Yang W.-C."/>
            <person name="Schijlen E."/>
            <person name="Repin R."/>
            <person name="Schilthuizen M."/>
            <person name="Schranz E."/>
            <person name="Heidstra R."/>
            <person name="Miyata K."/>
            <person name="Fedorova E."/>
            <person name="Kohlen W."/>
            <person name="Bisseling T."/>
            <person name="Smit S."/>
            <person name="Geurts R."/>
        </authorList>
    </citation>
    <scope>NUCLEOTIDE SEQUENCE [LARGE SCALE GENOMIC DNA]</scope>
    <source>
        <strain evidence="3">cv. WU1-14</strain>
    </source>
</reference>
<name>A0A2P5CAW0_PARAD</name>
<evidence type="ECO:0000313" key="3">
    <source>
        <dbReference type="Proteomes" id="UP000237105"/>
    </source>
</evidence>
<feature type="transmembrane region" description="Helical" evidence="1">
    <location>
        <begin position="29"/>
        <end position="50"/>
    </location>
</feature>
<dbReference type="EMBL" id="JXTB01000152">
    <property type="protein sequence ID" value="PON58134.1"/>
    <property type="molecule type" value="Genomic_DNA"/>
</dbReference>